<dbReference type="PANTHER" id="PTHR40057">
    <property type="entry name" value="SLR1162 PROTEIN"/>
    <property type="match status" value="1"/>
</dbReference>
<evidence type="ECO:0000259" key="2">
    <source>
        <dbReference type="PROSITE" id="PS51725"/>
    </source>
</evidence>
<protein>
    <submittedName>
        <fullName evidence="3">Antibiotic biosynthesis monooxygenase (ABM) superfamily enzyme</fullName>
    </submittedName>
</protein>
<gene>
    <name evidence="3" type="ORF">JOE42_003634</name>
</gene>
<dbReference type="PROSITE" id="PS51725">
    <property type="entry name" value="ABM"/>
    <property type="match status" value="1"/>
</dbReference>
<feature type="domain" description="ABM" evidence="2">
    <location>
        <begin position="16"/>
        <end position="104"/>
    </location>
</feature>
<dbReference type="SUPFAM" id="SSF54909">
    <property type="entry name" value="Dimeric alpha+beta barrel"/>
    <property type="match status" value="1"/>
</dbReference>
<dbReference type="GO" id="GO:0004497">
    <property type="term" value="F:monooxygenase activity"/>
    <property type="evidence" value="ECO:0007669"/>
    <property type="project" value="UniProtKB-KW"/>
</dbReference>
<dbReference type="RefSeq" id="WP_027506614.1">
    <property type="nucleotide sequence ID" value="NZ_JAFBBK010000001.1"/>
</dbReference>
<comment type="caution">
    <text evidence="3">The sequence shown here is derived from an EMBL/GenBank/DDBJ whole genome shotgun (WGS) entry which is preliminary data.</text>
</comment>
<keyword evidence="3" id="KW-0503">Monooxygenase</keyword>
<dbReference type="PANTHER" id="PTHR40057:SF1">
    <property type="entry name" value="SLR1162 PROTEIN"/>
    <property type="match status" value="1"/>
</dbReference>
<dbReference type="Proteomes" id="UP000703038">
    <property type="component" value="Unassembled WGS sequence"/>
</dbReference>
<feature type="transmembrane region" description="Helical" evidence="1">
    <location>
        <begin position="158"/>
        <end position="180"/>
    </location>
</feature>
<dbReference type="EMBL" id="JAFBBK010000001">
    <property type="protein sequence ID" value="MBM7416901.1"/>
    <property type="molecule type" value="Genomic_DNA"/>
</dbReference>
<keyword evidence="3" id="KW-0560">Oxidoreductase</keyword>
<dbReference type="Pfam" id="PF03992">
    <property type="entry name" value="ABM"/>
    <property type="match status" value="1"/>
</dbReference>
<feature type="transmembrane region" description="Helical" evidence="1">
    <location>
        <begin position="135"/>
        <end position="152"/>
    </location>
</feature>
<organism evidence="3 4">
    <name type="scientific">Rhodococcoides corynebacterioides</name>
    <dbReference type="NCBI Taxonomy" id="53972"/>
    <lineage>
        <taxon>Bacteria</taxon>
        <taxon>Bacillati</taxon>
        <taxon>Actinomycetota</taxon>
        <taxon>Actinomycetes</taxon>
        <taxon>Mycobacteriales</taxon>
        <taxon>Nocardiaceae</taxon>
        <taxon>Rhodococcoides</taxon>
    </lineage>
</organism>
<reference evidence="3 4" key="1">
    <citation type="submission" date="2021-01" db="EMBL/GenBank/DDBJ databases">
        <title>Genomics of switchgrass bacterial isolates.</title>
        <authorList>
            <person name="Shade A."/>
        </authorList>
    </citation>
    <scope>NUCLEOTIDE SEQUENCE [LARGE SCALE GENOMIC DNA]</scope>
    <source>
        <strain evidence="3 4">PvP111</strain>
    </source>
</reference>
<dbReference type="InterPro" id="IPR007138">
    <property type="entry name" value="ABM_dom"/>
</dbReference>
<name>A0ABS2KYN3_9NOCA</name>
<evidence type="ECO:0000313" key="3">
    <source>
        <dbReference type="EMBL" id="MBM7416901.1"/>
    </source>
</evidence>
<dbReference type="InterPro" id="IPR038762">
    <property type="entry name" value="ABM_predict"/>
</dbReference>
<sequence>MTEPRDDRSTSTSTAVTTSVARRITPGREQDFVAWTDAGISVLRTFDGFLGGGWLRSSTDPYEYYVLYRFDSDAHLQEWLSSPFRRAWVARGVGVADDHVTHRLTGVEGWFEPQSTLTDAVRVVGAPPPRWKQAIVIWSAFFPLSLLLNTLVSEYLSLGLVLRTLLVTLVSTPLMVYVLLPFITARVKRWLTP</sequence>
<keyword evidence="1" id="KW-1133">Transmembrane helix</keyword>
<accession>A0ABS2KYN3</accession>
<proteinExistence type="predicted"/>
<dbReference type="InterPro" id="IPR011008">
    <property type="entry name" value="Dimeric_a/b-barrel"/>
</dbReference>
<keyword evidence="1" id="KW-0812">Transmembrane</keyword>
<keyword evidence="1" id="KW-0472">Membrane</keyword>
<keyword evidence="4" id="KW-1185">Reference proteome</keyword>
<evidence type="ECO:0000313" key="4">
    <source>
        <dbReference type="Proteomes" id="UP000703038"/>
    </source>
</evidence>
<dbReference type="Gene3D" id="3.30.70.100">
    <property type="match status" value="1"/>
</dbReference>
<evidence type="ECO:0000256" key="1">
    <source>
        <dbReference type="SAM" id="Phobius"/>
    </source>
</evidence>